<evidence type="ECO:0000313" key="1">
    <source>
        <dbReference type="EMBL" id="ANY69032.1"/>
    </source>
</evidence>
<protein>
    <submittedName>
        <fullName evidence="1">Prolyl 4-hydroxylase subunit alpha</fullName>
    </submittedName>
</protein>
<sequence length="237" mass="27386">MSNEMASFIRQLDWEALQQSLDEYGYAKLPRLLSPAACMSFISSYEDEALYRKTIDMARYRFGMGEYKYFADPLPNQLRQLREELYPELAKAANRWSEQLNKTAAYPASLEEFLEQCHQAGQLRPTPLILKYETNGYNCLHQDLYGDRFFPFQVVFALGQRNKDYTGGEFLLVEQRPRAQSRGHVLTLEQGEGLIFPTQHRPVSGMRGYYRITLRHGVGTITSGTRYSLGIIFHDAK</sequence>
<accession>A0A1B2DMU2</accession>
<dbReference type="AlphaFoldDB" id="A0A1B2DMU2"/>
<dbReference type="RefSeq" id="WP_099520081.1">
    <property type="nucleotide sequence ID" value="NZ_CP016808.1"/>
</dbReference>
<dbReference type="Gene3D" id="2.60.120.620">
    <property type="entry name" value="q2cbj1_9rhob like domain"/>
    <property type="match status" value="1"/>
</dbReference>
<gene>
    <name evidence="1" type="ORF">BBD42_23015</name>
</gene>
<dbReference type="Pfam" id="PF09859">
    <property type="entry name" value="Oxygenase-NA"/>
    <property type="match status" value="1"/>
</dbReference>
<proteinExistence type="predicted"/>
<reference evidence="1" key="1">
    <citation type="submission" date="2016-08" db="EMBL/GenBank/DDBJ databases">
        <title>Complete Genome Seqeunce of Paenibacillus sp. BIHB 4019 from tea rhizoplane.</title>
        <authorList>
            <person name="Thakur R."/>
            <person name="Swarnkar M.K."/>
            <person name="Gulati A."/>
        </authorList>
    </citation>
    <scope>NUCLEOTIDE SEQUENCE [LARGE SCALE GENOMIC DNA]</scope>
    <source>
        <strain evidence="1">BIHB4019</strain>
    </source>
</reference>
<name>A0A1B2DMU2_9BACL</name>
<organism evidence="1">
    <name type="scientific">Paenibacillus sp. BIHB 4019</name>
    <dbReference type="NCBI Taxonomy" id="1870819"/>
    <lineage>
        <taxon>Bacteria</taxon>
        <taxon>Bacillati</taxon>
        <taxon>Bacillota</taxon>
        <taxon>Bacilli</taxon>
        <taxon>Bacillales</taxon>
        <taxon>Paenibacillaceae</taxon>
        <taxon>Paenibacillus</taxon>
    </lineage>
</organism>
<dbReference type="InterPro" id="IPR018655">
    <property type="entry name" value="DUF2086"/>
</dbReference>
<dbReference type="EMBL" id="CP016808">
    <property type="protein sequence ID" value="ANY69032.1"/>
    <property type="molecule type" value="Genomic_DNA"/>
</dbReference>